<comment type="caution">
    <text evidence="2">The sequence shown here is derived from an EMBL/GenBank/DDBJ whole genome shotgun (WGS) entry which is preliminary data.</text>
</comment>
<name>A0AA42XGI6_ACIJO</name>
<evidence type="ECO:0000256" key="1">
    <source>
        <dbReference type="SAM" id="Phobius"/>
    </source>
</evidence>
<feature type="transmembrane region" description="Helical" evidence="1">
    <location>
        <begin position="12"/>
        <end position="31"/>
    </location>
</feature>
<dbReference type="AlphaFoldDB" id="A0AA42XGI6"/>
<evidence type="ECO:0000313" key="3">
    <source>
        <dbReference type="Proteomes" id="UP001162261"/>
    </source>
</evidence>
<evidence type="ECO:0000313" key="2">
    <source>
        <dbReference type="EMBL" id="MDH2173070.1"/>
    </source>
</evidence>
<sequence>MNKKISTVRRGTILFLSLLTVLVISLLIYGYDSMHDPEKVKARLYACGKFGDQHMLINKQYLLFGRVTYQGVNYWGKNIKKEHEAKGCDDQIQHIALKVRWPEMTTSSEGFRLGSEYKNDIKIALSQRSVWKEEWGSKDFFDEFLILKQYLRKGMSSGGEEVSEVWIDETKTFNSDLGLYEIEVKSDDGVGKKVYWQERKGKGVSLTIKCLYFKTGATSCEFNTHQPNYGFNTSYIKIDFHSELLPHWQEIYQDAEQLIHSFNTGEKQNEAY</sequence>
<dbReference type="Proteomes" id="UP001162261">
    <property type="component" value="Unassembled WGS sequence"/>
</dbReference>
<organism evidence="2 3">
    <name type="scientific">Acinetobacter johnsonii</name>
    <dbReference type="NCBI Taxonomy" id="40214"/>
    <lineage>
        <taxon>Bacteria</taxon>
        <taxon>Pseudomonadati</taxon>
        <taxon>Pseudomonadota</taxon>
        <taxon>Gammaproteobacteria</taxon>
        <taxon>Moraxellales</taxon>
        <taxon>Moraxellaceae</taxon>
        <taxon>Acinetobacter</taxon>
    </lineage>
</organism>
<reference evidence="2" key="1">
    <citation type="submission" date="2022-09" db="EMBL/GenBank/DDBJ databases">
        <title>Intensive care unit water sources are persistently colonized with multi-drug resistant bacteria and are the site of extensive horizontal gene transfer of antibiotic resistance genes.</title>
        <authorList>
            <person name="Diorio-Toth L."/>
        </authorList>
    </citation>
    <scope>NUCLEOTIDE SEQUENCE</scope>
    <source>
        <strain evidence="2">GD03649</strain>
    </source>
</reference>
<accession>A0AA42XGI6</accession>
<keyword evidence="1" id="KW-0472">Membrane</keyword>
<dbReference type="EMBL" id="JAOCLH010000022">
    <property type="protein sequence ID" value="MDH2173070.1"/>
    <property type="molecule type" value="Genomic_DNA"/>
</dbReference>
<gene>
    <name evidence="2" type="ORF">N5J46_11675</name>
</gene>
<proteinExistence type="predicted"/>
<keyword evidence="1" id="KW-1133">Transmembrane helix</keyword>
<keyword evidence="1" id="KW-0812">Transmembrane</keyword>
<dbReference type="RefSeq" id="WP_228256493.1">
    <property type="nucleotide sequence ID" value="NZ_BKWH01000034.1"/>
</dbReference>
<protein>
    <submittedName>
        <fullName evidence="2">Uncharacterized protein</fullName>
    </submittedName>
</protein>